<evidence type="ECO:0000259" key="2">
    <source>
        <dbReference type="PROSITE" id="PS50172"/>
    </source>
</evidence>
<dbReference type="AlphaFoldDB" id="A0A553I3G5"/>
<dbReference type="SUPFAM" id="SSF52113">
    <property type="entry name" value="BRCT domain"/>
    <property type="match status" value="1"/>
</dbReference>
<dbReference type="InterPro" id="IPR036420">
    <property type="entry name" value="BRCT_dom_sf"/>
</dbReference>
<dbReference type="Proteomes" id="UP000319160">
    <property type="component" value="Unassembled WGS sequence"/>
</dbReference>
<feature type="compositionally biased region" description="Polar residues" evidence="1">
    <location>
        <begin position="263"/>
        <end position="273"/>
    </location>
</feature>
<dbReference type="Gene3D" id="3.40.50.10190">
    <property type="entry name" value="BRCT domain"/>
    <property type="match status" value="1"/>
</dbReference>
<evidence type="ECO:0000313" key="4">
    <source>
        <dbReference type="Proteomes" id="UP000319160"/>
    </source>
</evidence>
<feature type="compositionally biased region" description="Acidic residues" evidence="1">
    <location>
        <begin position="467"/>
        <end position="489"/>
    </location>
</feature>
<feature type="domain" description="BRCT" evidence="2">
    <location>
        <begin position="2"/>
        <end position="98"/>
    </location>
</feature>
<accession>A0A553I3G5</accession>
<feature type="compositionally biased region" description="Basic and acidic residues" evidence="1">
    <location>
        <begin position="276"/>
        <end position="299"/>
    </location>
</feature>
<comment type="caution">
    <text evidence="3">The sequence shown here is derived from an EMBL/GenBank/DDBJ whole genome shotgun (WGS) entry which is preliminary data.</text>
</comment>
<evidence type="ECO:0000313" key="3">
    <source>
        <dbReference type="EMBL" id="TRX94747.1"/>
    </source>
</evidence>
<name>A0A553I3G5_9PEZI</name>
<reference evidence="4" key="1">
    <citation type="submission" date="2019-06" db="EMBL/GenBank/DDBJ databases">
        <title>Draft genome sequence of the griseofulvin-producing fungus Xylaria cubensis strain G536.</title>
        <authorList>
            <person name="Mead M.E."/>
            <person name="Raja H.A."/>
            <person name="Steenwyk J.L."/>
            <person name="Knowles S.L."/>
            <person name="Oberlies N.H."/>
            <person name="Rokas A."/>
        </authorList>
    </citation>
    <scope>NUCLEOTIDE SEQUENCE [LARGE SCALE GENOMIC DNA]</scope>
    <source>
        <strain evidence="4">G536</strain>
    </source>
</reference>
<dbReference type="PROSITE" id="PS50172">
    <property type="entry name" value="BRCT"/>
    <property type="match status" value="1"/>
</dbReference>
<sequence length="578" mass="66308">MPSNLIFKDCVVSIAGDLDDYDWREEKVKQWVQYWGGTFSPIVDDNVTHLLCTRGNFKKNIAAVRAALKNRQTKIVMRDWLEDSINKQRRLKTLPYQLDEEARQEEAKKRRIQKMEACSKNAIDYVDERYWHVYRDCTNFQYQIQLKRDDKESGNIGEKHLLTLWESNAKPSNYRCTTLFTKKSKNKAIRYPLNETPVDLKTGLKTFETFFRKKTSIKWDDRMEKMGTTGPEHFQYQPPSGGKPVGLLKGRRASLFGEDDRVSTPSQTSNEGQHNYLEKDKKPVEIYHKRAREGNHFSDDAIVNAEGEGRPAKKSRLEAAETVRHVSPKPKDDSASESRVADSRSDSKSESREDVRGVEVVSEEVMQDLDGANEAQYPLELNNIVDNGISERVDDDEFPPEDELADESDDPTDTNDDGVAAPCNSEADDEEFEYEGEDAEVSDEPRENTEQEAEEISRMYDEVQYAETDDDGEDHANDDDDDDDDDEYSLEAIRARRLAREISATAASIYYESQRGVALVQDSQAALIDGVRAREAYICAQGERTREREEMEDAEDLEEEKRIDRQIAFFGLGDSMDY</sequence>
<dbReference type="InterPro" id="IPR001357">
    <property type="entry name" value="BRCT_dom"/>
</dbReference>
<dbReference type="EMBL" id="VFLP01000019">
    <property type="protein sequence ID" value="TRX94747.1"/>
    <property type="molecule type" value="Genomic_DNA"/>
</dbReference>
<keyword evidence="4" id="KW-1185">Reference proteome</keyword>
<organism evidence="3 4">
    <name type="scientific">Xylaria flabelliformis</name>
    <dbReference type="NCBI Taxonomy" id="2512241"/>
    <lineage>
        <taxon>Eukaryota</taxon>
        <taxon>Fungi</taxon>
        <taxon>Dikarya</taxon>
        <taxon>Ascomycota</taxon>
        <taxon>Pezizomycotina</taxon>
        <taxon>Sordariomycetes</taxon>
        <taxon>Xylariomycetidae</taxon>
        <taxon>Xylariales</taxon>
        <taxon>Xylariaceae</taxon>
        <taxon>Xylaria</taxon>
    </lineage>
</organism>
<evidence type="ECO:0000256" key="1">
    <source>
        <dbReference type="SAM" id="MobiDB-lite"/>
    </source>
</evidence>
<feature type="compositionally biased region" description="Basic and acidic residues" evidence="1">
    <location>
        <begin position="307"/>
        <end position="357"/>
    </location>
</feature>
<dbReference type="OrthoDB" id="342264at2759"/>
<dbReference type="Pfam" id="PF00533">
    <property type="entry name" value="BRCT"/>
    <property type="match status" value="1"/>
</dbReference>
<feature type="region of interest" description="Disordered" evidence="1">
    <location>
        <begin position="228"/>
        <end position="360"/>
    </location>
</feature>
<feature type="compositionally biased region" description="Acidic residues" evidence="1">
    <location>
        <begin position="426"/>
        <end position="442"/>
    </location>
</feature>
<protein>
    <recommendedName>
        <fullName evidence="2">BRCT domain-containing protein</fullName>
    </recommendedName>
</protein>
<feature type="region of interest" description="Disordered" evidence="1">
    <location>
        <begin position="386"/>
        <end position="489"/>
    </location>
</feature>
<feature type="compositionally biased region" description="Basic and acidic residues" evidence="1">
    <location>
        <begin position="443"/>
        <end position="461"/>
    </location>
</feature>
<feature type="compositionally biased region" description="Acidic residues" evidence="1">
    <location>
        <begin position="393"/>
        <end position="416"/>
    </location>
</feature>
<dbReference type="STRING" id="2512241.A0A553I3G5"/>
<gene>
    <name evidence="3" type="ORF">FHL15_004208</name>
</gene>
<proteinExistence type="predicted"/>